<evidence type="ECO:0000256" key="4">
    <source>
        <dbReference type="ARBA" id="ARBA00022756"/>
    </source>
</evidence>
<dbReference type="EC" id="2.1.1.197" evidence="5"/>
<dbReference type="PANTHER" id="PTHR43861">
    <property type="entry name" value="TRANS-ACONITATE 2-METHYLTRANSFERASE-RELATED"/>
    <property type="match status" value="1"/>
</dbReference>
<keyword evidence="2 5" id="KW-0808">Transferase</keyword>
<evidence type="ECO:0000256" key="5">
    <source>
        <dbReference type="HAMAP-Rule" id="MF_00835"/>
    </source>
</evidence>
<comment type="function">
    <text evidence="5">Converts the free carboxyl group of a malonyl-thioester to its methyl ester by transfer of a methyl group from S-adenosyl-L-methionine (SAM). It allows to synthesize pimeloyl-ACP via the fatty acid synthetic pathway.</text>
</comment>
<dbReference type="Pfam" id="PF13489">
    <property type="entry name" value="Methyltransf_23"/>
    <property type="match status" value="1"/>
</dbReference>
<evidence type="ECO:0000256" key="3">
    <source>
        <dbReference type="ARBA" id="ARBA00022691"/>
    </source>
</evidence>
<dbReference type="NCBIfam" id="TIGR02072">
    <property type="entry name" value="BioC"/>
    <property type="match status" value="1"/>
</dbReference>
<gene>
    <name evidence="5 6" type="primary">bioC</name>
    <name evidence="6" type="ORF">NMU02_08235</name>
</gene>
<dbReference type="GO" id="GO:0032259">
    <property type="term" value="P:methylation"/>
    <property type="evidence" value="ECO:0007669"/>
    <property type="project" value="UniProtKB-KW"/>
</dbReference>
<dbReference type="EMBL" id="JANDHW010000007">
    <property type="protein sequence ID" value="MCP9612077.1"/>
    <property type="molecule type" value="Genomic_DNA"/>
</dbReference>
<dbReference type="RefSeq" id="WP_255027323.1">
    <property type="nucleotide sequence ID" value="NZ_JANDHW010000007.1"/>
</dbReference>
<comment type="caution">
    <text evidence="6">The sequence shown here is derived from an EMBL/GenBank/DDBJ whole genome shotgun (WGS) entry which is preliminary data.</text>
</comment>
<dbReference type="CDD" id="cd02440">
    <property type="entry name" value="AdoMet_MTases"/>
    <property type="match status" value="1"/>
</dbReference>
<dbReference type="Gene3D" id="3.40.50.150">
    <property type="entry name" value="Vaccinia Virus protein VP39"/>
    <property type="match status" value="1"/>
</dbReference>
<sequence length="248" mass="28703">MNTSKHRVVKSFGRFLNSYNDHAQIQIKVAEKLAEKIIGIENSERKRIFEIGCGTGLLTRKLLHFFCNCEYFAIDICPDVSKFLPDNIIFYPGDAETMTLTGLFDMIVSSSSLQWFDNPISYILRLDSSISKNGLIAFSTFGPENLHELSNSIGERALNYISLSQWQQQLSAVYDILYISEEYYTLWFSSPEEVFYHLKFTGVNGTKTTLKTREQLNRLIKNYKIKYEVNGCVPLTYHPIYIIVRKKR</sequence>
<keyword evidence="4 5" id="KW-0093">Biotin biosynthesis</keyword>
<comment type="similarity">
    <text evidence="5">Belongs to the methyltransferase superfamily.</text>
</comment>
<dbReference type="SUPFAM" id="SSF53335">
    <property type="entry name" value="S-adenosyl-L-methionine-dependent methyltransferases"/>
    <property type="match status" value="1"/>
</dbReference>
<keyword evidence="3 5" id="KW-0949">S-adenosyl-L-methionine</keyword>
<dbReference type="PANTHER" id="PTHR43861:SF1">
    <property type="entry name" value="TRANS-ACONITATE 2-METHYLTRANSFERASE"/>
    <property type="match status" value="1"/>
</dbReference>
<accession>A0ABT1MHG5</accession>
<evidence type="ECO:0000313" key="7">
    <source>
        <dbReference type="Proteomes" id="UP001205603"/>
    </source>
</evidence>
<dbReference type="InterPro" id="IPR011814">
    <property type="entry name" value="BioC"/>
</dbReference>
<keyword evidence="1 5" id="KW-0489">Methyltransferase</keyword>
<organism evidence="6 7">
    <name type="scientific">Coprobacter tertius</name>
    <dbReference type="NCBI Taxonomy" id="2944915"/>
    <lineage>
        <taxon>Bacteria</taxon>
        <taxon>Pseudomonadati</taxon>
        <taxon>Bacteroidota</taxon>
        <taxon>Bacteroidia</taxon>
        <taxon>Bacteroidales</taxon>
        <taxon>Barnesiellaceae</taxon>
        <taxon>Coprobacter</taxon>
    </lineage>
</organism>
<dbReference type="GO" id="GO:0102130">
    <property type="term" value="F:malonyl-CoA methyltransferase activity"/>
    <property type="evidence" value="ECO:0007669"/>
    <property type="project" value="UniProtKB-EC"/>
</dbReference>
<proteinExistence type="inferred from homology"/>
<dbReference type="Proteomes" id="UP001205603">
    <property type="component" value="Unassembled WGS sequence"/>
</dbReference>
<reference evidence="6 7" key="1">
    <citation type="submission" date="2022-07" db="EMBL/GenBank/DDBJ databases">
        <title>Fecal culturing of patients with breast cancer.</title>
        <authorList>
            <person name="Teng N.M.Y."/>
            <person name="Kiu R."/>
            <person name="Evans R."/>
            <person name="Baker D.J."/>
            <person name="Zenner C."/>
            <person name="Robinson S.D."/>
            <person name="Hall L.J."/>
        </authorList>
    </citation>
    <scope>NUCLEOTIDE SEQUENCE [LARGE SCALE GENOMIC DNA]</scope>
    <source>
        <strain evidence="6 7">LH1063</strain>
    </source>
</reference>
<dbReference type="InterPro" id="IPR029063">
    <property type="entry name" value="SAM-dependent_MTases_sf"/>
</dbReference>
<keyword evidence="7" id="KW-1185">Reference proteome</keyword>
<name>A0ABT1MHG5_9BACT</name>
<evidence type="ECO:0000256" key="2">
    <source>
        <dbReference type="ARBA" id="ARBA00022679"/>
    </source>
</evidence>
<evidence type="ECO:0000313" key="6">
    <source>
        <dbReference type="EMBL" id="MCP9612077.1"/>
    </source>
</evidence>
<comment type="pathway">
    <text evidence="5">Cofactor biosynthesis; biotin biosynthesis.</text>
</comment>
<dbReference type="HAMAP" id="MF_00835">
    <property type="entry name" value="BioC"/>
    <property type="match status" value="1"/>
</dbReference>
<evidence type="ECO:0000256" key="1">
    <source>
        <dbReference type="ARBA" id="ARBA00022603"/>
    </source>
</evidence>
<protein>
    <recommendedName>
        <fullName evidence="5">Malonyl-[acyl-carrier protein] O-methyltransferase</fullName>
        <shortName evidence="5">Malonyl-ACP O-methyltransferase</shortName>
        <ecNumber evidence="5">2.1.1.197</ecNumber>
    </recommendedName>
    <alternativeName>
        <fullName evidence="5">Biotin synthesis protein BioC</fullName>
    </alternativeName>
</protein>
<comment type="catalytic activity">
    <reaction evidence="5">
        <text>malonyl-[ACP] + S-adenosyl-L-methionine = malonyl-[ACP] methyl ester + S-adenosyl-L-homocysteine</text>
        <dbReference type="Rhea" id="RHEA:17105"/>
        <dbReference type="Rhea" id="RHEA-COMP:9623"/>
        <dbReference type="Rhea" id="RHEA-COMP:9954"/>
        <dbReference type="ChEBI" id="CHEBI:57856"/>
        <dbReference type="ChEBI" id="CHEBI:59789"/>
        <dbReference type="ChEBI" id="CHEBI:78449"/>
        <dbReference type="ChEBI" id="CHEBI:78845"/>
        <dbReference type="EC" id="2.1.1.197"/>
    </reaction>
</comment>